<gene>
    <name evidence="1" type="ORF">MMF94_39970</name>
</gene>
<dbReference type="Gene3D" id="3.40.50.720">
    <property type="entry name" value="NAD(P)-binding Rossmann-like Domain"/>
    <property type="match status" value="1"/>
</dbReference>
<accession>A0ABS9TU23</accession>
<proteinExistence type="predicted"/>
<dbReference type="Proteomes" id="UP001299970">
    <property type="component" value="Unassembled WGS sequence"/>
</dbReference>
<dbReference type="InterPro" id="IPR036291">
    <property type="entry name" value="NAD(P)-bd_dom_sf"/>
</dbReference>
<evidence type="ECO:0000313" key="2">
    <source>
        <dbReference type="Proteomes" id="UP001299970"/>
    </source>
</evidence>
<dbReference type="SUPFAM" id="SSF51735">
    <property type="entry name" value="NAD(P)-binding Rossmann-fold domains"/>
    <property type="match status" value="1"/>
</dbReference>
<comment type="caution">
    <text evidence="1">The sequence shown here is derived from an EMBL/GenBank/DDBJ whole genome shotgun (WGS) entry which is preliminary data.</text>
</comment>
<dbReference type="RefSeq" id="WP_241042703.1">
    <property type="nucleotide sequence ID" value="NZ_BAAAJF010000031.1"/>
</dbReference>
<protein>
    <recommendedName>
        <fullName evidence="3">Short subunit dehydrogenase</fullName>
    </recommendedName>
</protein>
<keyword evidence="2" id="KW-1185">Reference proteome</keyword>
<sequence length="53" mass="5446">MGSYAVTGSASRIGAAVTERLRAAGHSVIEVDLCDADAVEDLGSLEGRCHKPC</sequence>
<reference evidence="1 2" key="1">
    <citation type="submission" date="2022-03" db="EMBL/GenBank/DDBJ databases">
        <title>Pseudonocardia alaer sp. nov., a novel actinomycete isolated from reed forest soil.</title>
        <authorList>
            <person name="Wang L."/>
        </authorList>
    </citation>
    <scope>NUCLEOTIDE SEQUENCE [LARGE SCALE GENOMIC DNA]</scope>
    <source>
        <strain evidence="1 2">Y-16303</strain>
    </source>
</reference>
<evidence type="ECO:0008006" key="3">
    <source>
        <dbReference type="Google" id="ProtNLM"/>
    </source>
</evidence>
<organism evidence="1 2">
    <name type="scientific">Pseudonocardia alaniniphila</name>
    <dbReference type="NCBI Taxonomy" id="75291"/>
    <lineage>
        <taxon>Bacteria</taxon>
        <taxon>Bacillati</taxon>
        <taxon>Actinomycetota</taxon>
        <taxon>Actinomycetes</taxon>
        <taxon>Pseudonocardiales</taxon>
        <taxon>Pseudonocardiaceae</taxon>
        <taxon>Pseudonocardia</taxon>
    </lineage>
</organism>
<evidence type="ECO:0000313" key="1">
    <source>
        <dbReference type="EMBL" id="MCH6171898.1"/>
    </source>
</evidence>
<name>A0ABS9TU23_9PSEU</name>
<dbReference type="EMBL" id="JAKXMK010000051">
    <property type="protein sequence ID" value="MCH6171898.1"/>
    <property type="molecule type" value="Genomic_DNA"/>
</dbReference>